<evidence type="ECO:0000313" key="2">
    <source>
        <dbReference type="Proteomes" id="UP001209803"/>
    </source>
</evidence>
<name>A0ABY8F4P4_9HYPH</name>
<evidence type="ECO:0000313" key="1">
    <source>
        <dbReference type="EMBL" id="WFE90457.1"/>
    </source>
</evidence>
<reference evidence="1 2" key="1">
    <citation type="submission" date="2023-03" db="EMBL/GenBank/DDBJ databases">
        <title>Roseibium porphyridii sp. nov. and Roseibium rhodosorbium sp. nov. isolated from marine algae, Porphyridium cruentum and Rhodosorus marinus, respectively.</title>
        <authorList>
            <person name="Lee M.W."/>
            <person name="Choi B.J."/>
            <person name="Lee J.K."/>
            <person name="Choi D.G."/>
            <person name="Baek J.H."/>
            <person name="Bayburt H."/>
            <person name="Kim J.M."/>
            <person name="Han D.M."/>
            <person name="Kim K.H."/>
            <person name="Jeon C.O."/>
        </authorList>
    </citation>
    <scope>NUCLEOTIDE SEQUENCE [LARGE SCALE GENOMIC DNA]</scope>
    <source>
        <strain evidence="1 2">KMA01</strain>
    </source>
</reference>
<keyword evidence="2" id="KW-1185">Reference proteome</keyword>
<gene>
    <name evidence="1" type="ORF">K1718_03645</name>
</gene>
<sequence>MSEFESEVPVEAIYYTTGPKRENYYLVKSGKLSETIEYRKSALVGYGDNLKRALRADFDKRFSRPPFNANLVADVDLDVYQEVHLSALPSGSSLVSRARYLFDKKKGWHLTFDDGTDTFSDVTKRSNFAFPGNMNLSGDTLSHILEVVMQRYGGPGKVCVRIYRTLRADHVGLYLAFNDIFLNSTPTSVNFTLKFFEEN</sequence>
<proteinExistence type="predicted"/>
<accession>A0ABY8F4P4</accession>
<dbReference type="EMBL" id="CP120863">
    <property type="protein sequence ID" value="WFE90457.1"/>
    <property type="molecule type" value="Genomic_DNA"/>
</dbReference>
<protein>
    <submittedName>
        <fullName evidence="1">Uncharacterized protein</fullName>
    </submittedName>
</protein>
<dbReference type="Proteomes" id="UP001209803">
    <property type="component" value="Chromosome"/>
</dbReference>
<organism evidence="1 2">
    <name type="scientific">Roseibium porphyridii</name>
    <dbReference type="NCBI Taxonomy" id="2866279"/>
    <lineage>
        <taxon>Bacteria</taxon>
        <taxon>Pseudomonadati</taxon>
        <taxon>Pseudomonadota</taxon>
        <taxon>Alphaproteobacteria</taxon>
        <taxon>Hyphomicrobiales</taxon>
        <taxon>Stappiaceae</taxon>
        <taxon>Roseibium</taxon>
    </lineage>
</organism>
<dbReference type="RefSeq" id="WP_265679709.1">
    <property type="nucleotide sequence ID" value="NZ_CP120863.1"/>
</dbReference>